<comment type="caution">
    <text evidence="3">The sequence shown here is derived from an EMBL/GenBank/DDBJ whole genome shotgun (WGS) entry which is preliminary data.</text>
</comment>
<evidence type="ECO:0000256" key="1">
    <source>
        <dbReference type="PROSITE-ProRule" id="PRU00325"/>
    </source>
</evidence>
<dbReference type="EMBL" id="CAJVQB010115596">
    <property type="protein sequence ID" value="CAG8852734.1"/>
    <property type="molecule type" value="Genomic_DNA"/>
</dbReference>
<feature type="domain" description="SWIM-type" evidence="2">
    <location>
        <begin position="231"/>
        <end position="260"/>
    </location>
</feature>
<dbReference type="PANTHER" id="PTHR35385:SF2">
    <property type="entry name" value="PROTEIN B, PUTATIVE-RELATED"/>
    <property type="match status" value="1"/>
</dbReference>
<protein>
    <submittedName>
        <fullName evidence="3">255_t:CDS:1</fullName>
    </submittedName>
</protein>
<feature type="non-terminal residue" evidence="3">
    <location>
        <position position="282"/>
    </location>
</feature>
<gene>
    <name evidence="3" type="ORF">GMARGA_LOCUS41555</name>
</gene>
<evidence type="ECO:0000313" key="3">
    <source>
        <dbReference type="EMBL" id="CAG8852734.1"/>
    </source>
</evidence>
<dbReference type="InterPro" id="IPR007527">
    <property type="entry name" value="Znf_SWIM"/>
</dbReference>
<dbReference type="PROSITE" id="PS50966">
    <property type="entry name" value="ZF_SWIM"/>
    <property type="match status" value="1"/>
</dbReference>
<dbReference type="Proteomes" id="UP000789901">
    <property type="component" value="Unassembled WGS sequence"/>
</dbReference>
<dbReference type="PANTHER" id="PTHR35385">
    <property type="entry name" value="PROTEIN B, PUTATIVE-RELATED-RELATED"/>
    <property type="match status" value="1"/>
</dbReference>
<name>A0ABN7XFG0_GIGMA</name>
<reference evidence="3 4" key="1">
    <citation type="submission" date="2021-06" db="EMBL/GenBank/DDBJ databases">
        <authorList>
            <person name="Kallberg Y."/>
            <person name="Tangrot J."/>
            <person name="Rosling A."/>
        </authorList>
    </citation>
    <scope>NUCLEOTIDE SEQUENCE [LARGE SCALE GENOMIC DNA]</scope>
    <source>
        <strain evidence="3 4">120-4 pot B 10/14</strain>
    </source>
</reference>
<keyword evidence="1" id="KW-0862">Zinc</keyword>
<keyword evidence="1" id="KW-0863">Zinc-finger</keyword>
<feature type="non-terminal residue" evidence="3">
    <location>
        <position position="1"/>
    </location>
</feature>
<sequence length="282" mass="31987">GLDALNTPVTILSTSTPIGRLPLAAILTSDETTSTFTKALNMLKNVLLLTAFNGRGPVVGPQIFMTDDCKAERTALNNTWDKSDGKHGIDKGDRVVLIEHLKKIVFAKNETILEEARTALISSQVYLKYPHFQKHFKALWDRRGEWAIAFRQKLLIRNNHTNNFSEAGIRTMDLYYTRKLLAVAHNRVDNFVALRFQLSGWKIRSIDNIKIISHESMIYEHQSSKNPDLWYLVDMQLGICECNLTGAPCKHQTSIAIHYRICGLNQLPTMSADSRHNYAYLG</sequence>
<proteinExistence type="predicted"/>
<evidence type="ECO:0000313" key="4">
    <source>
        <dbReference type="Proteomes" id="UP000789901"/>
    </source>
</evidence>
<organism evidence="3 4">
    <name type="scientific">Gigaspora margarita</name>
    <dbReference type="NCBI Taxonomy" id="4874"/>
    <lineage>
        <taxon>Eukaryota</taxon>
        <taxon>Fungi</taxon>
        <taxon>Fungi incertae sedis</taxon>
        <taxon>Mucoromycota</taxon>
        <taxon>Glomeromycotina</taxon>
        <taxon>Glomeromycetes</taxon>
        <taxon>Diversisporales</taxon>
        <taxon>Gigasporaceae</taxon>
        <taxon>Gigaspora</taxon>
    </lineage>
</organism>
<accession>A0ABN7XFG0</accession>
<keyword evidence="1" id="KW-0479">Metal-binding</keyword>
<keyword evidence="4" id="KW-1185">Reference proteome</keyword>
<evidence type="ECO:0000259" key="2">
    <source>
        <dbReference type="PROSITE" id="PS50966"/>
    </source>
</evidence>